<evidence type="ECO:0000313" key="4">
    <source>
        <dbReference type="EMBL" id="THA16330.1"/>
    </source>
</evidence>
<dbReference type="Pfam" id="PF18788">
    <property type="entry name" value="DarA_N"/>
    <property type="match status" value="1"/>
</dbReference>
<sequence>MALNLTLWNNEQNPVNKTIDHLMDDLLNDDMREGLMYEPCTMDDVLDGTQPAENLILDAIISQYTKLTAKMNIMQRAMSRSGATVKSFNDKGEEIDMPLTVVGYQISDPFMRLGTANVVALFELSDGQTISIYFHNPDVTPKKITPQDEVISFKWLLNKKDVTIVVAPERGKDINVLQVATRIMKIAAKNSAAFVRQNKNRAERIARVTALRERVEQKEKELKQKVKKIDELKYLKAQEEVDQLLAEEEAQKQAKIEAEKPDTKIERITLNWSEGDGNIARQEFGSLDELQTWFLQTYSPEYMSNMRANSYSKNQVEFDLRHKDGSKETYQDRIDVGLGNGDFDPNREHFMETDDEKYKERLKARGVRKFNYNPALTSLIKNTQTEISESQENPPIVITGKEFGEFDTSTPEGIESLRSKVDKSLRQLIKSKDKVFSKALNADVYFSGKGIDKYISFSANPVKLYLAAKIKEIIANGKIFKESEDRYDNTAQKNKLTYHYLKTEVKVDENTYGARIVVREDHNGNYHWDLQVKDDVESILDGINENGTELLLATNPGLFNTVHQAQSELQPNNTTLLDDVQVKNIKNAIEYAKSLDSELIIDSVSPVRADLENLLSLYENNLPINVKKGNIDQAKLESEHILSIRNALTILDSVDNDRYVLNLFVFDKDGNEIKDSEEEDIEFKGDKEIVFSRVTAKGKKIELINENNSLSFYVDDELVRKKSMVDITTIEQMEKNPRYYVEVLPILKESGLAGMWNNQIGLTSEEISLYLSKKEGNKKAIDEKASKNIQITLSTRGMGDYSPVSWSGSVDVPNDQILRESRNLLNSEHDVDNKNQSDNELLGLIESAKAKFYAQKEQTLTDKKEAEEYINSVSENVIKAYNSVNGDPNKLPDNIDHPLYWAVKRYAEALSLANNTQVIANDIDLSNVVKVLVEQQKQQKDKENYEKMLEDKANRKRSMSEEMKAEFIALLNQYGFSEEHLNDIPVGSTSFYVEKEENKVKIDIEAAFSGSQVERHKEAYYDFTVTGDKSAIVGEEDDDRYAYFYTNSFEDALKWANKWLDENKGDQLQPTESSQEQSDRQFLQDVIDDKVDVFASNFNTKLSEIAERLQNSHADLVQQAANVYVTKMTEKAKQAQA</sequence>
<feature type="coiled-coil region" evidence="1">
    <location>
        <begin position="935"/>
        <end position="962"/>
    </location>
</feature>
<accession>A0A4S2PPQ9</accession>
<dbReference type="Proteomes" id="UP000310576">
    <property type="component" value="Unassembled WGS sequence"/>
</dbReference>
<evidence type="ECO:0000313" key="5">
    <source>
        <dbReference type="Proteomes" id="UP000310576"/>
    </source>
</evidence>
<evidence type="ECO:0008006" key="6">
    <source>
        <dbReference type="Google" id="ProtNLM"/>
    </source>
</evidence>
<name>A0A4S2PPQ9_9PAST</name>
<evidence type="ECO:0000259" key="3">
    <source>
        <dbReference type="Pfam" id="PF18798"/>
    </source>
</evidence>
<protein>
    <recommendedName>
        <fullName evidence="6">Defence against restriction A N-terminal domain-containing protein</fullName>
    </recommendedName>
</protein>
<proteinExistence type="predicted"/>
<dbReference type="EMBL" id="QXNG01000030">
    <property type="protein sequence ID" value="THA16330.1"/>
    <property type="molecule type" value="Genomic_DNA"/>
</dbReference>
<keyword evidence="1" id="KW-0175">Coiled coil</keyword>
<organism evidence="4 5">
    <name type="scientific">Rodentibacter pneumotropicus</name>
    <dbReference type="NCBI Taxonomy" id="758"/>
    <lineage>
        <taxon>Bacteria</taxon>
        <taxon>Pseudomonadati</taxon>
        <taxon>Pseudomonadota</taxon>
        <taxon>Gammaproteobacteria</taxon>
        <taxon>Pasteurellales</taxon>
        <taxon>Pasteurellaceae</taxon>
        <taxon>Rodentibacter</taxon>
    </lineage>
</organism>
<dbReference type="Pfam" id="PF18798">
    <property type="entry name" value="LPD3"/>
    <property type="match status" value="1"/>
</dbReference>
<gene>
    <name evidence="4" type="ORF">D3M76_03430</name>
</gene>
<feature type="domain" description="Large polyvalent protein-associated" evidence="3">
    <location>
        <begin position="414"/>
        <end position="527"/>
    </location>
</feature>
<evidence type="ECO:0000256" key="1">
    <source>
        <dbReference type="SAM" id="Coils"/>
    </source>
</evidence>
<comment type="caution">
    <text evidence="4">The sequence shown here is derived from an EMBL/GenBank/DDBJ whole genome shotgun (WGS) entry which is preliminary data.</text>
</comment>
<reference evidence="4 5" key="1">
    <citation type="journal article" date="2019" name="Vet. Microbiol.">
        <title>Development of multi locus sequence typing (MLST) of Rodentibacter pneumotropicus.</title>
        <authorList>
            <person name="Adhikary S."/>
            <person name="Bisgaard M."/>
            <person name="Boot R."/>
            <person name="Benga L."/>
            <person name="Nicklas W."/>
            <person name="Christensen H."/>
        </authorList>
    </citation>
    <scope>NUCLEOTIDE SEQUENCE [LARGE SCALE GENOMIC DNA]</scope>
    <source>
        <strain evidence="4 5">1596_07</strain>
    </source>
</reference>
<feature type="coiled-coil region" evidence="1">
    <location>
        <begin position="201"/>
        <end position="254"/>
    </location>
</feature>
<dbReference type="AlphaFoldDB" id="A0A4S2PPQ9"/>
<evidence type="ECO:0000259" key="2">
    <source>
        <dbReference type="Pfam" id="PF18788"/>
    </source>
</evidence>
<dbReference type="RefSeq" id="WP_136125634.1">
    <property type="nucleotide sequence ID" value="NZ_CAJUGY010000024.1"/>
</dbReference>
<dbReference type="InterPro" id="IPR041140">
    <property type="entry name" value="DarA_N"/>
</dbReference>
<dbReference type="InterPro" id="IPR040824">
    <property type="entry name" value="LPD3"/>
</dbReference>
<feature type="domain" description="Defence against restriction A N-terminal" evidence="2">
    <location>
        <begin position="56"/>
        <end position="191"/>
    </location>
</feature>